<proteinExistence type="predicted"/>
<name>A0ACB6ZNT1_THEGA</name>
<protein>
    <submittedName>
        <fullName evidence="1">Uncharacterized protein</fullName>
    </submittedName>
</protein>
<dbReference type="EMBL" id="MU117976">
    <property type="protein sequence ID" value="KAF9651415.1"/>
    <property type="molecule type" value="Genomic_DNA"/>
</dbReference>
<gene>
    <name evidence="1" type="ORF">BDM02DRAFT_3127119</name>
</gene>
<evidence type="ECO:0000313" key="2">
    <source>
        <dbReference type="Proteomes" id="UP000886501"/>
    </source>
</evidence>
<organism evidence="1 2">
    <name type="scientific">Thelephora ganbajun</name>
    <name type="common">Ganba fungus</name>
    <dbReference type="NCBI Taxonomy" id="370292"/>
    <lineage>
        <taxon>Eukaryota</taxon>
        <taxon>Fungi</taxon>
        <taxon>Dikarya</taxon>
        <taxon>Basidiomycota</taxon>
        <taxon>Agaricomycotina</taxon>
        <taxon>Agaricomycetes</taxon>
        <taxon>Thelephorales</taxon>
        <taxon>Thelephoraceae</taxon>
        <taxon>Thelephora</taxon>
    </lineage>
</organism>
<evidence type="ECO:0000313" key="1">
    <source>
        <dbReference type="EMBL" id="KAF9651415.1"/>
    </source>
</evidence>
<keyword evidence="2" id="KW-1185">Reference proteome</keyword>
<dbReference type="Proteomes" id="UP000886501">
    <property type="component" value="Unassembled WGS sequence"/>
</dbReference>
<sequence length="151" mass="16665">MSDDHPRLQDHISKPYKEVRRLRAKTIRVPGQRSRAVEVAASKAANSWHYSDILRAIETHTSGRDGTSNNGVDACADPSDMETFSDRSARRFPLEGHVVVLMKRNGKKQGPIQLFLVLSQSAPGRRPAPRLRRLTSLGATLEAQAADAPTN</sequence>
<accession>A0ACB6ZNT1</accession>
<comment type="caution">
    <text evidence="1">The sequence shown here is derived from an EMBL/GenBank/DDBJ whole genome shotgun (WGS) entry which is preliminary data.</text>
</comment>
<reference evidence="1" key="2">
    <citation type="journal article" date="2020" name="Nat. Commun.">
        <title>Large-scale genome sequencing of mycorrhizal fungi provides insights into the early evolution of symbiotic traits.</title>
        <authorList>
            <person name="Miyauchi S."/>
            <person name="Kiss E."/>
            <person name="Kuo A."/>
            <person name="Drula E."/>
            <person name="Kohler A."/>
            <person name="Sanchez-Garcia M."/>
            <person name="Morin E."/>
            <person name="Andreopoulos B."/>
            <person name="Barry K.W."/>
            <person name="Bonito G."/>
            <person name="Buee M."/>
            <person name="Carver A."/>
            <person name="Chen C."/>
            <person name="Cichocki N."/>
            <person name="Clum A."/>
            <person name="Culley D."/>
            <person name="Crous P.W."/>
            <person name="Fauchery L."/>
            <person name="Girlanda M."/>
            <person name="Hayes R.D."/>
            <person name="Keri Z."/>
            <person name="LaButti K."/>
            <person name="Lipzen A."/>
            <person name="Lombard V."/>
            <person name="Magnuson J."/>
            <person name="Maillard F."/>
            <person name="Murat C."/>
            <person name="Nolan M."/>
            <person name="Ohm R.A."/>
            <person name="Pangilinan J."/>
            <person name="Pereira M.F."/>
            <person name="Perotto S."/>
            <person name="Peter M."/>
            <person name="Pfister S."/>
            <person name="Riley R."/>
            <person name="Sitrit Y."/>
            <person name="Stielow J.B."/>
            <person name="Szollosi G."/>
            <person name="Zifcakova L."/>
            <person name="Stursova M."/>
            <person name="Spatafora J.W."/>
            <person name="Tedersoo L."/>
            <person name="Vaario L.M."/>
            <person name="Yamada A."/>
            <person name="Yan M."/>
            <person name="Wang P."/>
            <person name="Xu J."/>
            <person name="Bruns T."/>
            <person name="Baldrian P."/>
            <person name="Vilgalys R."/>
            <person name="Dunand C."/>
            <person name="Henrissat B."/>
            <person name="Grigoriev I.V."/>
            <person name="Hibbett D."/>
            <person name="Nagy L.G."/>
            <person name="Martin F.M."/>
        </authorList>
    </citation>
    <scope>NUCLEOTIDE SEQUENCE</scope>
    <source>
        <strain evidence="1">P2</strain>
    </source>
</reference>
<reference evidence="1" key="1">
    <citation type="submission" date="2019-10" db="EMBL/GenBank/DDBJ databases">
        <authorList>
            <consortium name="DOE Joint Genome Institute"/>
            <person name="Kuo A."/>
            <person name="Miyauchi S."/>
            <person name="Kiss E."/>
            <person name="Drula E."/>
            <person name="Kohler A."/>
            <person name="Sanchez-Garcia M."/>
            <person name="Andreopoulos B."/>
            <person name="Barry K.W."/>
            <person name="Bonito G."/>
            <person name="Buee M."/>
            <person name="Carver A."/>
            <person name="Chen C."/>
            <person name="Cichocki N."/>
            <person name="Clum A."/>
            <person name="Culley D."/>
            <person name="Crous P.W."/>
            <person name="Fauchery L."/>
            <person name="Girlanda M."/>
            <person name="Hayes R."/>
            <person name="Keri Z."/>
            <person name="Labutti K."/>
            <person name="Lipzen A."/>
            <person name="Lombard V."/>
            <person name="Magnuson J."/>
            <person name="Maillard F."/>
            <person name="Morin E."/>
            <person name="Murat C."/>
            <person name="Nolan M."/>
            <person name="Ohm R."/>
            <person name="Pangilinan J."/>
            <person name="Pereira M."/>
            <person name="Perotto S."/>
            <person name="Peter M."/>
            <person name="Riley R."/>
            <person name="Sitrit Y."/>
            <person name="Stielow B."/>
            <person name="Szollosi G."/>
            <person name="Zifcakova L."/>
            <person name="Stursova M."/>
            <person name="Spatafora J.W."/>
            <person name="Tedersoo L."/>
            <person name="Vaario L.-M."/>
            <person name="Yamada A."/>
            <person name="Yan M."/>
            <person name="Wang P."/>
            <person name="Xu J."/>
            <person name="Bruns T."/>
            <person name="Baldrian P."/>
            <person name="Vilgalys R."/>
            <person name="Henrissat B."/>
            <person name="Grigoriev I.V."/>
            <person name="Hibbett D."/>
            <person name="Nagy L.G."/>
            <person name="Martin F.M."/>
        </authorList>
    </citation>
    <scope>NUCLEOTIDE SEQUENCE</scope>
    <source>
        <strain evidence="1">P2</strain>
    </source>
</reference>